<dbReference type="PANTHER" id="PTHR13832:SF565">
    <property type="entry name" value="AT28366P-RELATED"/>
    <property type="match status" value="1"/>
</dbReference>
<evidence type="ECO:0000256" key="5">
    <source>
        <dbReference type="ARBA" id="ARBA00023211"/>
    </source>
</evidence>
<gene>
    <name evidence="7" type="ORF">SEMRO_909_G219050.1</name>
</gene>
<feature type="domain" description="PPM-type phosphatase" evidence="6">
    <location>
        <begin position="21"/>
        <end position="332"/>
    </location>
</feature>
<comment type="cofactor">
    <cofactor evidence="2">
        <name>Mg(2+)</name>
        <dbReference type="ChEBI" id="CHEBI:18420"/>
    </cofactor>
</comment>
<keyword evidence="8" id="KW-1185">Reference proteome</keyword>
<dbReference type="EC" id="3.1.3.16" evidence="4"/>
<sequence>MDPEGAVFAKETLVGSCGTCRYGVSAMQGHRDSMEDAHIATATMLPPNHGLFVVLDGHGGDEASEFASEELARILSDDPNFVAYTQRIQGNNKQMKNKNKMMKETIDLLEKAFTRSFVEMDRELYLNMCYGEEAGASSAGSTAVATLVTPDLLVCANIGDSRCVLASSSTSAPTSVTPCALSEDHTPDLEAEEKRILDAGGSIEMGRVDGELAVSRAFGDFELKDINGLMMDEYDPDDPDDVDQLLEYAKRQKVSAVPEIRVHQRNVTTDRFLVLACDGIWDVASNEDCVEWIADIIWHQGQDDMGIVCEKLLDICLKQGSRDNMTIAIVLFEGGQKLLVKSGSGRATRKRR</sequence>
<evidence type="ECO:0000259" key="6">
    <source>
        <dbReference type="PROSITE" id="PS51746"/>
    </source>
</evidence>
<dbReference type="InterPro" id="IPR036457">
    <property type="entry name" value="PPM-type-like_dom_sf"/>
</dbReference>
<keyword evidence="7" id="KW-0418">Kinase</keyword>
<dbReference type="InterPro" id="IPR001932">
    <property type="entry name" value="PPM-type_phosphatase-like_dom"/>
</dbReference>
<dbReference type="GO" id="GO:0004722">
    <property type="term" value="F:protein serine/threonine phosphatase activity"/>
    <property type="evidence" value="ECO:0007669"/>
    <property type="project" value="UniProtKB-EC"/>
</dbReference>
<dbReference type="Gene3D" id="3.60.40.10">
    <property type="entry name" value="PPM-type phosphatase domain"/>
    <property type="match status" value="1"/>
</dbReference>
<dbReference type="Proteomes" id="UP001153069">
    <property type="component" value="Unassembled WGS sequence"/>
</dbReference>
<protein>
    <recommendedName>
        <fullName evidence="4">protein-serine/threonine phosphatase</fullName>
        <ecNumber evidence="4">3.1.3.16</ecNumber>
    </recommendedName>
</protein>
<dbReference type="GO" id="GO:0016301">
    <property type="term" value="F:kinase activity"/>
    <property type="evidence" value="ECO:0007669"/>
    <property type="project" value="UniProtKB-KW"/>
</dbReference>
<dbReference type="CDD" id="cd00143">
    <property type="entry name" value="PP2Cc"/>
    <property type="match status" value="1"/>
</dbReference>
<keyword evidence="5" id="KW-0464">Manganese</keyword>
<dbReference type="PANTHER" id="PTHR13832">
    <property type="entry name" value="PROTEIN PHOSPHATASE 2C"/>
    <property type="match status" value="1"/>
</dbReference>
<dbReference type="InterPro" id="IPR015655">
    <property type="entry name" value="PP2C"/>
</dbReference>
<evidence type="ECO:0000256" key="3">
    <source>
        <dbReference type="ARBA" id="ARBA00006702"/>
    </source>
</evidence>
<dbReference type="AlphaFoldDB" id="A0A9N8ECZ7"/>
<evidence type="ECO:0000256" key="1">
    <source>
        <dbReference type="ARBA" id="ARBA00001936"/>
    </source>
</evidence>
<name>A0A9N8ECZ7_9STRA</name>
<dbReference type="PROSITE" id="PS51746">
    <property type="entry name" value="PPM_2"/>
    <property type="match status" value="1"/>
</dbReference>
<organism evidence="7 8">
    <name type="scientific">Seminavis robusta</name>
    <dbReference type="NCBI Taxonomy" id="568900"/>
    <lineage>
        <taxon>Eukaryota</taxon>
        <taxon>Sar</taxon>
        <taxon>Stramenopiles</taxon>
        <taxon>Ochrophyta</taxon>
        <taxon>Bacillariophyta</taxon>
        <taxon>Bacillariophyceae</taxon>
        <taxon>Bacillariophycidae</taxon>
        <taxon>Naviculales</taxon>
        <taxon>Naviculaceae</taxon>
        <taxon>Seminavis</taxon>
    </lineage>
</organism>
<proteinExistence type="inferred from homology"/>
<comment type="similarity">
    <text evidence="3">Belongs to the PP2C family.</text>
</comment>
<dbReference type="Pfam" id="PF00481">
    <property type="entry name" value="PP2C"/>
    <property type="match status" value="1"/>
</dbReference>
<dbReference type="SUPFAM" id="SSF81606">
    <property type="entry name" value="PP2C-like"/>
    <property type="match status" value="1"/>
</dbReference>
<keyword evidence="7" id="KW-0808">Transferase</keyword>
<reference evidence="7" key="1">
    <citation type="submission" date="2020-06" db="EMBL/GenBank/DDBJ databases">
        <authorList>
            <consortium name="Plant Systems Biology data submission"/>
        </authorList>
    </citation>
    <scope>NUCLEOTIDE SEQUENCE</scope>
    <source>
        <strain evidence="7">D6</strain>
    </source>
</reference>
<dbReference type="EMBL" id="CAICTM010000907">
    <property type="protein sequence ID" value="CAB9518145.1"/>
    <property type="molecule type" value="Genomic_DNA"/>
</dbReference>
<dbReference type="SMART" id="SM00332">
    <property type="entry name" value="PP2Cc"/>
    <property type="match status" value="1"/>
</dbReference>
<evidence type="ECO:0000313" key="8">
    <source>
        <dbReference type="Proteomes" id="UP001153069"/>
    </source>
</evidence>
<evidence type="ECO:0000256" key="2">
    <source>
        <dbReference type="ARBA" id="ARBA00001946"/>
    </source>
</evidence>
<comment type="caution">
    <text evidence="7">The sequence shown here is derived from an EMBL/GenBank/DDBJ whole genome shotgun (WGS) entry which is preliminary data.</text>
</comment>
<evidence type="ECO:0000256" key="4">
    <source>
        <dbReference type="ARBA" id="ARBA00013081"/>
    </source>
</evidence>
<comment type="cofactor">
    <cofactor evidence="1">
        <name>Mn(2+)</name>
        <dbReference type="ChEBI" id="CHEBI:29035"/>
    </cofactor>
</comment>
<accession>A0A9N8ECZ7</accession>
<evidence type="ECO:0000313" key="7">
    <source>
        <dbReference type="EMBL" id="CAB9518145.1"/>
    </source>
</evidence>
<dbReference type="OrthoDB" id="10264738at2759"/>